<keyword evidence="3" id="KW-1185">Reference proteome</keyword>
<keyword evidence="1" id="KW-0812">Transmembrane</keyword>
<name>A0A4Y3ISJ2_9VIBR</name>
<evidence type="ECO:0000313" key="3">
    <source>
        <dbReference type="Proteomes" id="UP000318242"/>
    </source>
</evidence>
<reference evidence="2 3" key="1">
    <citation type="submission" date="2019-06" db="EMBL/GenBank/DDBJ databases">
        <title>Whole genome shotgun sequence of Vibrio comitans NBRC 102076.</title>
        <authorList>
            <person name="Hosoyama A."/>
            <person name="Uohara A."/>
            <person name="Ohji S."/>
            <person name="Ichikawa N."/>
        </authorList>
    </citation>
    <scope>NUCLEOTIDE SEQUENCE [LARGE SCALE GENOMIC DNA]</scope>
    <source>
        <strain evidence="2 3">NBRC 102076</strain>
    </source>
</reference>
<sequence length="336" mass="37412">MRFVLSRFHWFIISIFLAVTLISVLLTQVIVPVHVRGTITTEYVSFQALESVPNLLALNRQCSNHAVEIRGYREAVFPKGTYSYNGVVVDNLQLLPNSSLSILRFKQACFNGITITPNETYSLEVARENSRISRRSLNISVTQREATFDLTIPQKKTKLLVRNGCVETCDYESNRLDDDEILLSHTKLPITFHPSEGGMEIKVRSKTDLELIELDTFVVSSLSFNQVQEGHLRVGVVGGKIESIYDGKSVELYRNANIQLKENDKFTITNLSVNSGKIKLAFEGVASSLIVSGSKTQVVPDALNYLSSNSMLILLINTIFAVSALAISILKGINHE</sequence>
<proteinExistence type="predicted"/>
<gene>
    <name evidence="2" type="ORF">VCO01S_34790</name>
</gene>
<feature type="transmembrane region" description="Helical" evidence="1">
    <location>
        <begin position="311"/>
        <end position="330"/>
    </location>
</feature>
<evidence type="ECO:0000256" key="1">
    <source>
        <dbReference type="SAM" id="Phobius"/>
    </source>
</evidence>
<accession>A0A4Y3ISJ2</accession>
<dbReference type="EMBL" id="BJLH01000018">
    <property type="protein sequence ID" value="GEA62286.1"/>
    <property type="molecule type" value="Genomic_DNA"/>
</dbReference>
<dbReference type="AlphaFoldDB" id="A0A4Y3ISJ2"/>
<dbReference type="RefSeq" id="WP_141272932.1">
    <property type="nucleotide sequence ID" value="NZ_BJLH01000018.1"/>
</dbReference>
<protein>
    <submittedName>
        <fullName evidence="2">Uncharacterized protein</fullName>
    </submittedName>
</protein>
<keyword evidence="1" id="KW-0472">Membrane</keyword>
<dbReference type="Proteomes" id="UP000318242">
    <property type="component" value="Unassembled WGS sequence"/>
</dbReference>
<comment type="caution">
    <text evidence="2">The sequence shown here is derived from an EMBL/GenBank/DDBJ whole genome shotgun (WGS) entry which is preliminary data.</text>
</comment>
<organism evidence="2 3">
    <name type="scientific">Vibrio comitans NBRC 102076</name>
    <dbReference type="NCBI Taxonomy" id="1219078"/>
    <lineage>
        <taxon>Bacteria</taxon>
        <taxon>Pseudomonadati</taxon>
        <taxon>Pseudomonadota</taxon>
        <taxon>Gammaproteobacteria</taxon>
        <taxon>Vibrionales</taxon>
        <taxon>Vibrionaceae</taxon>
        <taxon>Vibrio</taxon>
    </lineage>
</organism>
<evidence type="ECO:0000313" key="2">
    <source>
        <dbReference type="EMBL" id="GEA62286.1"/>
    </source>
</evidence>
<keyword evidence="1" id="KW-1133">Transmembrane helix</keyword>